<reference evidence="1 2" key="1">
    <citation type="journal article" date="2024" name="Proc. Natl. Acad. Sci. U.S.A.">
        <title>The evolutionary genomics of adaptation to stress in wild rhizobium bacteria.</title>
        <authorList>
            <person name="Kehlet-Delgado H."/>
            <person name="Montoya A.P."/>
            <person name="Jensen K.T."/>
            <person name="Wendlandt C.E."/>
            <person name="Dexheimer C."/>
            <person name="Roberts M."/>
            <person name="Torres Martinez L."/>
            <person name="Friesen M.L."/>
            <person name="Griffitts J.S."/>
            <person name="Porter S.S."/>
        </authorList>
    </citation>
    <scope>NUCLEOTIDE SEQUENCE [LARGE SCALE GENOMIC DNA]</scope>
    <source>
        <strain evidence="1 2">M0468</strain>
    </source>
</reference>
<dbReference type="Proteomes" id="UP001480082">
    <property type="component" value="Unassembled WGS sequence"/>
</dbReference>
<name>A0ACC6SWS1_9HYPH</name>
<proteinExistence type="predicted"/>
<dbReference type="EMBL" id="JAMYRI010000004">
    <property type="protein sequence ID" value="MER9284161.1"/>
    <property type="molecule type" value="Genomic_DNA"/>
</dbReference>
<gene>
    <name evidence="1" type="ORF">NKI81_09360</name>
</gene>
<evidence type="ECO:0000313" key="2">
    <source>
        <dbReference type="Proteomes" id="UP001480082"/>
    </source>
</evidence>
<protein>
    <submittedName>
        <fullName evidence="1">Uncharacterized protein</fullName>
    </submittedName>
</protein>
<comment type="caution">
    <text evidence="1">The sequence shown here is derived from an EMBL/GenBank/DDBJ whole genome shotgun (WGS) entry which is preliminary data.</text>
</comment>
<keyword evidence="2" id="KW-1185">Reference proteome</keyword>
<accession>A0ACC6SWS1</accession>
<sequence>MIATLDTPHQAHIDWLLKNDVPVKAMYDPQCILLAQGERATDGTFEPVENGVYWFVFEEAEDVIFWQPRTGQLATDLRRSFALGEDAIYNPGTFSFDGHLNIFSDPLDWLRAKRDGCVVLDWTRAFDRLRDCPRISADEKVLFLYKRHMRPPHWPELYVRTGWRAAA</sequence>
<organism evidence="1 2">
    <name type="scientific">Mesorhizobium australicum</name>
    <dbReference type="NCBI Taxonomy" id="536018"/>
    <lineage>
        <taxon>Bacteria</taxon>
        <taxon>Pseudomonadati</taxon>
        <taxon>Pseudomonadota</taxon>
        <taxon>Alphaproteobacteria</taxon>
        <taxon>Hyphomicrobiales</taxon>
        <taxon>Phyllobacteriaceae</taxon>
        <taxon>Mesorhizobium</taxon>
    </lineage>
</organism>
<evidence type="ECO:0000313" key="1">
    <source>
        <dbReference type="EMBL" id="MER9284161.1"/>
    </source>
</evidence>